<dbReference type="EMBL" id="QURL01000004">
    <property type="protein sequence ID" value="RFC63363.1"/>
    <property type="molecule type" value="Genomic_DNA"/>
</dbReference>
<comment type="caution">
    <text evidence="7">The sequence shown here is derived from an EMBL/GenBank/DDBJ whole genome shotgun (WGS) entry which is preliminary data.</text>
</comment>
<evidence type="ECO:0000313" key="8">
    <source>
        <dbReference type="Proteomes" id="UP000264310"/>
    </source>
</evidence>
<protein>
    <submittedName>
        <fullName evidence="7">Energy-coupling factor transporter transmembrane protein EcfT</fullName>
    </submittedName>
</protein>
<evidence type="ECO:0000256" key="4">
    <source>
        <dbReference type="ARBA" id="ARBA00022989"/>
    </source>
</evidence>
<keyword evidence="8" id="KW-1185">Reference proteome</keyword>
<evidence type="ECO:0000256" key="6">
    <source>
        <dbReference type="SAM" id="Phobius"/>
    </source>
</evidence>
<feature type="transmembrane region" description="Helical" evidence="6">
    <location>
        <begin position="38"/>
        <end position="59"/>
    </location>
</feature>
<dbReference type="InterPro" id="IPR003339">
    <property type="entry name" value="ABC/ECF_trnsptr_transmembrane"/>
</dbReference>
<dbReference type="Pfam" id="PF02361">
    <property type="entry name" value="CbiQ"/>
    <property type="match status" value="1"/>
</dbReference>
<feature type="transmembrane region" description="Helical" evidence="6">
    <location>
        <begin position="66"/>
        <end position="83"/>
    </location>
</feature>
<dbReference type="PANTHER" id="PTHR33514">
    <property type="entry name" value="PROTEIN ABCI12, CHLOROPLASTIC"/>
    <property type="match status" value="1"/>
</dbReference>
<keyword evidence="3 6" id="KW-0812">Transmembrane</keyword>
<name>A0A371X2C4_9HYPH</name>
<dbReference type="PANTHER" id="PTHR33514:SF13">
    <property type="entry name" value="PROTEIN ABCI12, CHLOROPLASTIC"/>
    <property type="match status" value="1"/>
</dbReference>
<feature type="transmembrane region" description="Helical" evidence="6">
    <location>
        <begin position="12"/>
        <end position="32"/>
    </location>
</feature>
<comment type="similarity">
    <text evidence="2">Belongs to the CbiQ family.</text>
</comment>
<keyword evidence="4 6" id="KW-1133">Transmembrane helix</keyword>
<proteinExistence type="inferred from homology"/>
<dbReference type="RefSeq" id="WP_116683094.1">
    <property type="nucleotide sequence ID" value="NZ_QURL01000004.1"/>
</dbReference>
<evidence type="ECO:0000256" key="2">
    <source>
        <dbReference type="ARBA" id="ARBA00008564"/>
    </source>
</evidence>
<evidence type="ECO:0000256" key="1">
    <source>
        <dbReference type="ARBA" id="ARBA00004141"/>
    </source>
</evidence>
<keyword evidence="5 6" id="KW-0472">Membrane</keyword>
<organism evidence="7 8">
    <name type="scientific">Fulvimarina endophytica</name>
    <dbReference type="NCBI Taxonomy" id="2293836"/>
    <lineage>
        <taxon>Bacteria</taxon>
        <taxon>Pseudomonadati</taxon>
        <taxon>Pseudomonadota</taxon>
        <taxon>Alphaproteobacteria</taxon>
        <taxon>Hyphomicrobiales</taxon>
        <taxon>Aurantimonadaceae</taxon>
        <taxon>Fulvimarina</taxon>
    </lineage>
</organism>
<dbReference type="OrthoDB" id="5868344at2"/>
<dbReference type="GO" id="GO:0005886">
    <property type="term" value="C:plasma membrane"/>
    <property type="evidence" value="ECO:0007669"/>
    <property type="project" value="TreeGrafter"/>
</dbReference>
<sequence length="196" mass="20561">MIVGLYRAGNSVLHRMRAGVKLVALALFGTLLLSLPSLWLAASALFLVCLAYAVAGFGLHTLLAQIRPLLIVLAILFAAQIWLADLTAAGLSVARLAALVLAAGLVTLTTRTEDLVGAIHATLSPLERFGVDAGKVSLAISLTLRFIPLVSQVVDEVKEAQAARGSRKPVVTLIVPVIIRLLKSADAIAEAIDARS</sequence>
<dbReference type="Proteomes" id="UP000264310">
    <property type="component" value="Unassembled WGS sequence"/>
</dbReference>
<gene>
    <name evidence="7" type="ORF">DYI37_09970</name>
</gene>
<evidence type="ECO:0000256" key="3">
    <source>
        <dbReference type="ARBA" id="ARBA00022692"/>
    </source>
</evidence>
<accession>A0A371X2C4</accession>
<dbReference type="AlphaFoldDB" id="A0A371X2C4"/>
<comment type="subcellular location">
    <subcellularLocation>
        <location evidence="1">Membrane</location>
        <topology evidence="1">Multi-pass membrane protein</topology>
    </subcellularLocation>
</comment>
<evidence type="ECO:0000313" key="7">
    <source>
        <dbReference type="EMBL" id="RFC63363.1"/>
    </source>
</evidence>
<reference evidence="7 8" key="1">
    <citation type="submission" date="2018-08" db="EMBL/GenBank/DDBJ databases">
        <title>Fulvimarina sp. 85, whole genome shotgun sequence.</title>
        <authorList>
            <person name="Tuo L."/>
        </authorList>
    </citation>
    <scope>NUCLEOTIDE SEQUENCE [LARGE SCALE GENOMIC DNA]</scope>
    <source>
        <strain evidence="7 8">85</strain>
    </source>
</reference>
<evidence type="ECO:0000256" key="5">
    <source>
        <dbReference type="ARBA" id="ARBA00023136"/>
    </source>
</evidence>